<reference evidence="1" key="2">
    <citation type="submission" date="2014-03" db="EMBL/GenBank/DDBJ databases">
        <title>The whipworm genome and dual-species transcriptomics of an intimate host-pathogen interaction.</title>
        <authorList>
            <person name="Foth B.J."/>
            <person name="Tsai I.J."/>
            <person name="Reid A.J."/>
            <person name="Bancroft A.J."/>
            <person name="Nichol S."/>
            <person name="Tracey A."/>
            <person name="Holroyd N."/>
            <person name="Cotton J.A."/>
            <person name="Stanley E.J."/>
            <person name="Zarowiecki M."/>
            <person name="Liu J.Z."/>
            <person name="Huckvale T."/>
            <person name="Cooper P.J."/>
            <person name="Grencis R.K."/>
            <person name="Berriman M."/>
        </authorList>
    </citation>
    <scope>NUCLEOTIDE SEQUENCE [LARGE SCALE GENOMIC DNA]</scope>
</reference>
<sequence length="124" mass="13940">MLHENMCERYRDILSMTIPDWVLDPFTCLAEVEVAYQEELIEMQANEELKPKMKGGYTNDGVATSTTPDQQAIFQTILSETGMSVKANSVGDDAEEENDNDMETVQKLKEEEVGRMLAPVVLCC</sequence>
<dbReference type="AlphaFoldDB" id="A0A077ZPE2"/>
<organism evidence="1 2">
    <name type="scientific">Trichuris trichiura</name>
    <name type="common">Whipworm</name>
    <name type="synonym">Trichocephalus trichiurus</name>
    <dbReference type="NCBI Taxonomy" id="36087"/>
    <lineage>
        <taxon>Eukaryota</taxon>
        <taxon>Metazoa</taxon>
        <taxon>Ecdysozoa</taxon>
        <taxon>Nematoda</taxon>
        <taxon>Enoplea</taxon>
        <taxon>Dorylaimia</taxon>
        <taxon>Trichinellida</taxon>
        <taxon>Trichuridae</taxon>
        <taxon>Trichuris</taxon>
    </lineage>
</organism>
<proteinExistence type="predicted"/>
<dbReference type="OrthoDB" id="5918250at2759"/>
<gene>
    <name evidence="1" type="ORF">TTRE_0000898901</name>
</gene>
<protein>
    <submittedName>
        <fullName evidence="1">Uncharacterized protein</fullName>
    </submittedName>
</protein>
<dbReference type="Proteomes" id="UP000030665">
    <property type="component" value="Unassembled WGS sequence"/>
</dbReference>
<accession>A0A077ZPE2</accession>
<dbReference type="EMBL" id="HG807229">
    <property type="protein sequence ID" value="CDW60600.1"/>
    <property type="molecule type" value="Genomic_DNA"/>
</dbReference>
<name>A0A077ZPE2_TRITR</name>
<evidence type="ECO:0000313" key="1">
    <source>
        <dbReference type="EMBL" id="CDW60600.1"/>
    </source>
</evidence>
<keyword evidence="2" id="KW-1185">Reference proteome</keyword>
<evidence type="ECO:0000313" key="2">
    <source>
        <dbReference type="Proteomes" id="UP000030665"/>
    </source>
</evidence>
<reference evidence="1" key="1">
    <citation type="submission" date="2014-01" db="EMBL/GenBank/DDBJ databases">
        <authorList>
            <person name="Aslett M."/>
        </authorList>
    </citation>
    <scope>NUCLEOTIDE SEQUENCE</scope>
</reference>